<evidence type="ECO:0000313" key="4">
    <source>
        <dbReference type="Proteomes" id="UP000271889"/>
    </source>
</evidence>
<dbReference type="PANTHER" id="PTHR13167:SF25">
    <property type="entry name" value="PIEZO-TYPE MECHANOSENSITIVE ION CHANNEL COMPONENT"/>
    <property type="match status" value="1"/>
</dbReference>
<dbReference type="OrthoDB" id="5875766at2759"/>
<feature type="transmembrane region" description="Helical" evidence="1">
    <location>
        <begin position="50"/>
        <end position="70"/>
    </location>
</feature>
<dbReference type="GO" id="GO:0071260">
    <property type="term" value="P:cellular response to mechanical stimulus"/>
    <property type="evidence" value="ECO:0007669"/>
    <property type="project" value="TreeGrafter"/>
</dbReference>
<dbReference type="InterPro" id="IPR056769">
    <property type="entry name" value="Piezo_TM1-24"/>
</dbReference>
<reference evidence="3 4" key="1">
    <citation type="submission" date="2018-11" db="EMBL/GenBank/DDBJ databases">
        <authorList>
            <consortium name="Pathogen Informatics"/>
        </authorList>
    </citation>
    <scope>NUCLEOTIDE SEQUENCE [LARGE SCALE GENOMIC DNA]</scope>
</reference>
<protein>
    <recommendedName>
        <fullName evidence="2">Piezo TM1-24 domain-containing protein</fullName>
    </recommendedName>
</protein>
<dbReference type="GO" id="GO:0042391">
    <property type="term" value="P:regulation of membrane potential"/>
    <property type="evidence" value="ECO:0007669"/>
    <property type="project" value="TreeGrafter"/>
</dbReference>
<dbReference type="EMBL" id="UYRV01114959">
    <property type="protein sequence ID" value="VDN29206.1"/>
    <property type="molecule type" value="Genomic_DNA"/>
</dbReference>
<feature type="transmembrane region" description="Helical" evidence="1">
    <location>
        <begin position="163"/>
        <end position="181"/>
    </location>
</feature>
<name>A0A3P7QES8_CYLGO</name>
<dbReference type="GO" id="GO:0008381">
    <property type="term" value="F:mechanosensitive monoatomic ion channel activity"/>
    <property type="evidence" value="ECO:0007669"/>
    <property type="project" value="InterPro"/>
</dbReference>
<proteinExistence type="predicted"/>
<gene>
    <name evidence="3" type="ORF">CGOC_LOCUS11194</name>
</gene>
<keyword evidence="1" id="KW-0472">Membrane</keyword>
<evidence type="ECO:0000259" key="2">
    <source>
        <dbReference type="Pfam" id="PF24871"/>
    </source>
</evidence>
<dbReference type="PANTHER" id="PTHR13167">
    <property type="entry name" value="PIEZO-TYPE MECHANOSENSITIVE ION CHANNEL COMPONENT"/>
    <property type="match status" value="1"/>
</dbReference>
<sequence>MAAYQIYEAVQNRTEKDYIKHCNDTDLRWLRYAGLVKFHGGEGFDSTNTILPEIAAFFASVISFVIVAVLPHRRENLDVVGPVRPVRMDENGSTVKGIGTSSLVVALKRFSNFAIIVMSALVGCIQPSLLNSVYFLSFLFVASWWALYKPLRHGVYNKVKKFLLFFAALHILVVYVYQIPIVQELLPGNSIIAR</sequence>
<evidence type="ECO:0000313" key="3">
    <source>
        <dbReference type="EMBL" id="VDN29206.1"/>
    </source>
</evidence>
<feature type="transmembrane region" description="Helical" evidence="1">
    <location>
        <begin position="134"/>
        <end position="151"/>
    </location>
</feature>
<organism evidence="3 4">
    <name type="scientific">Cylicostephanus goldi</name>
    <name type="common">Nematode worm</name>
    <dbReference type="NCBI Taxonomy" id="71465"/>
    <lineage>
        <taxon>Eukaryota</taxon>
        <taxon>Metazoa</taxon>
        <taxon>Ecdysozoa</taxon>
        <taxon>Nematoda</taxon>
        <taxon>Chromadorea</taxon>
        <taxon>Rhabditida</taxon>
        <taxon>Rhabditina</taxon>
        <taxon>Rhabditomorpha</taxon>
        <taxon>Strongyloidea</taxon>
        <taxon>Strongylidae</taxon>
        <taxon>Cylicostephanus</taxon>
    </lineage>
</organism>
<keyword evidence="1" id="KW-0812">Transmembrane</keyword>
<evidence type="ECO:0000256" key="1">
    <source>
        <dbReference type="SAM" id="Phobius"/>
    </source>
</evidence>
<accession>A0A3P7QES8</accession>
<dbReference type="GO" id="GO:0050982">
    <property type="term" value="P:detection of mechanical stimulus"/>
    <property type="evidence" value="ECO:0007669"/>
    <property type="project" value="TreeGrafter"/>
</dbReference>
<feature type="transmembrane region" description="Helical" evidence="1">
    <location>
        <begin position="110"/>
        <end position="128"/>
    </location>
</feature>
<keyword evidence="4" id="KW-1185">Reference proteome</keyword>
<keyword evidence="1" id="KW-1133">Transmembrane helix</keyword>
<dbReference type="Proteomes" id="UP000271889">
    <property type="component" value="Unassembled WGS sequence"/>
</dbReference>
<dbReference type="Pfam" id="PF24871">
    <property type="entry name" value="Piezo_TM1-24"/>
    <property type="match status" value="1"/>
</dbReference>
<dbReference type="InterPro" id="IPR027272">
    <property type="entry name" value="Piezo"/>
</dbReference>
<dbReference type="AlphaFoldDB" id="A0A3P7QES8"/>
<dbReference type="GO" id="GO:0005261">
    <property type="term" value="F:monoatomic cation channel activity"/>
    <property type="evidence" value="ECO:0007669"/>
    <property type="project" value="TreeGrafter"/>
</dbReference>
<dbReference type="GO" id="GO:0005886">
    <property type="term" value="C:plasma membrane"/>
    <property type="evidence" value="ECO:0007669"/>
    <property type="project" value="TreeGrafter"/>
</dbReference>
<feature type="domain" description="Piezo TM1-24" evidence="2">
    <location>
        <begin position="3"/>
        <end position="194"/>
    </location>
</feature>